<dbReference type="PROSITE" id="PS51257">
    <property type="entry name" value="PROKAR_LIPOPROTEIN"/>
    <property type="match status" value="1"/>
</dbReference>
<dbReference type="AlphaFoldDB" id="A0A543G226"/>
<name>A0A543G226_9FLAO</name>
<organism evidence="2 3">
    <name type="scientific">Flavobacterium branchiophilum</name>
    <dbReference type="NCBI Taxonomy" id="55197"/>
    <lineage>
        <taxon>Bacteria</taxon>
        <taxon>Pseudomonadati</taxon>
        <taxon>Bacteroidota</taxon>
        <taxon>Flavobacteriia</taxon>
        <taxon>Flavobacteriales</taxon>
        <taxon>Flavobacteriaceae</taxon>
        <taxon>Flavobacterium</taxon>
    </lineage>
</organism>
<dbReference type="EMBL" id="VFPJ01000001">
    <property type="protein sequence ID" value="TQM40117.1"/>
    <property type="molecule type" value="Genomic_DNA"/>
</dbReference>
<feature type="chain" id="PRO_5021842302" description="Lipoprotein" evidence="1">
    <location>
        <begin position="26"/>
        <end position="367"/>
    </location>
</feature>
<feature type="signal peptide" evidence="1">
    <location>
        <begin position="1"/>
        <end position="25"/>
    </location>
</feature>
<evidence type="ECO:0000313" key="2">
    <source>
        <dbReference type="EMBL" id="TQM40117.1"/>
    </source>
</evidence>
<evidence type="ECO:0000256" key="1">
    <source>
        <dbReference type="SAM" id="SignalP"/>
    </source>
</evidence>
<protein>
    <recommendedName>
        <fullName evidence="4">Lipoprotein</fullName>
    </recommendedName>
</protein>
<accession>A0A543G226</accession>
<keyword evidence="1" id="KW-0732">Signal</keyword>
<proteinExistence type="predicted"/>
<gene>
    <name evidence="2" type="ORF">BC670_0984</name>
</gene>
<reference evidence="2 3" key="1">
    <citation type="submission" date="2019-06" db="EMBL/GenBank/DDBJ databases">
        <title>Genomic Encyclopedia of Archaeal and Bacterial Type Strains, Phase II (KMG-II): from individual species to whole genera.</title>
        <authorList>
            <person name="Goeker M."/>
        </authorList>
    </citation>
    <scope>NUCLEOTIDE SEQUENCE [LARGE SCALE GENOMIC DNA]</scope>
    <source>
        <strain evidence="2 3">DSM 24789</strain>
    </source>
</reference>
<dbReference type="Proteomes" id="UP000320773">
    <property type="component" value="Unassembled WGS sequence"/>
</dbReference>
<comment type="caution">
    <text evidence="2">The sequence shown here is derived from an EMBL/GenBank/DDBJ whole genome shotgun (WGS) entry which is preliminary data.</text>
</comment>
<sequence length="367" mass="40753">MKKSFLLKGLTILLLLTLFGCTTNEYYTTAPTENIGKTNVYIEGDLTDAECVAKLKAEVGSITENIYVGGIEPLTNLTTIELEVPVTVRKIEINGTYNNLKNIKIRGQGKMPILDLKIRYGKKLENIFIEGITELFLISFILPNSGNESEHLVAIEIKDLKNVRKALGVSAEDVYGGTFICNDLEYIDQNYSFEGGLGFDGYFANVSMNKLKKTQSLNITAAGNIVSFPALEEVNVIRVNKYTYNPSNSLIELNFPVLTKINSYLDCKADKLGILNLPLLTYCNQIVLRDQVLPSTTINMHLLNYCTYYVSNIQLPSSGVNAILNKFLNIQPISGKFFDFLQEVAPTGQGLIDKQTLINQGNTVLTN</sequence>
<evidence type="ECO:0008006" key="4">
    <source>
        <dbReference type="Google" id="ProtNLM"/>
    </source>
</evidence>
<dbReference type="RefSeq" id="WP_141841310.1">
    <property type="nucleotide sequence ID" value="NZ_VFPJ01000001.1"/>
</dbReference>
<evidence type="ECO:0000313" key="3">
    <source>
        <dbReference type="Proteomes" id="UP000320773"/>
    </source>
</evidence>